<evidence type="ECO:0000313" key="2">
    <source>
        <dbReference type="Proteomes" id="UP000029067"/>
    </source>
</evidence>
<reference evidence="1 2" key="1">
    <citation type="submission" date="2014-03" db="EMBL/GenBank/DDBJ databases">
        <title>Genomics of Bifidobacteria.</title>
        <authorList>
            <person name="Ventura M."/>
            <person name="Milani C."/>
            <person name="Lugli G.A."/>
        </authorList>
    </citation>
    <scope>NUCLEOTIDE SEQUENCE [LARGE SCALE GENOMIC DNA]</scope>
    <source>
        <strain evidence="1 2">LMG 10738</strain>
    </source>
</reference>
<proteinExistence type="predicted"/>
<accession>A0A087B4Y2</accession>
<protein>
    <submittedName>
        <fullName evidence="1">Uncharacterized protein</fullName>
    </submittedName>
</protein>
<gene>
    <name evidence="1" type="ORF">BCUN_0584</name>
</gene>
<dbReference type="STRING" id="1688.BCUN_0584"/>
<sequence>MSRTFMSPEAIDALRAKHRKPISTKSLRTERRFVNDLVKHPGQFAQFHKSYKMKQAAYSATSTIRARSRAAFRDCEAPGTFITKIVRIIGGYQLWVAYQPPQDTPDA</sequence>
<name>A0A087B4Y2_9BIFI</name>
<dbReference type="EMBL" id="JGYV01000001">
    <property type="protein sequence ID" value="KFI66082.1"/>
    <property type="molecule type" value="Genomic_DNA"/>
</dbReference>
<dbReference type="Proteomes" id="UP000029067">
    <property type="component" value="Unassembled WGS sequence"/>
</dbReference>
<keyword evidence="2" id="KW-1185">Reference proteome</keyword>
<dbReference type="RefSeq" id="WP_033515367.1">
    <property type="nucleotide sequence ID" value="NZ_JGYV01000001.1"/>
</dbReference>
<dbReference type="AlphaFoldDB" id="A0A087B4Y2"/>
<evidence type="ECO:0000313" key="1">
    <source>
        <dbReference type="EMBL" id="KFI66082.1"/>
    </source>
</evidence>
<comment type="caution">
    <text evidence="1">The sequence shown here is derived from an EMBL/GenBank/DDBJ whole genome shotgun (WGS) entry which is preliminary data.</text>
</comment>
<organism evidence="1 2">
    <name type="scientific">Bifidobacterium cuniculi</name>
    <dbReference type="NCBI Taxonomy" id="1688"/>
    <lineage>
        <taxon>Bacteria</taxon>
        <taxon>Bacillati</taxon>
        <taxon>Actinomycetota</taxon>
        <taxon>Actinomycetes</taxon>
        <taxon>Bifidobacteriales</taxon>
        <taxon>Bifidobacteriaceae</taxon>
        <taxon>Bifidobacterium</taxon>
    </lineage>
</organism>